<evidence type="ECO:0000313" key="1">
    <source>
        <dbReference type="EMBL" id="APZ93151.1"/>
    </source>
</evidence>
<organism evidence="1 2">
    <name type="scientific">Fuerstiella marisgermanici</name>
    <dbReference type="NCBI Taxonomy" id="1891926"/>
    <lineage>
        <taxon>Bacteria</taxon>
        <taxon>Pseudomonadati</taxon>
        <taxon>Planctomycetota</taxon>
        <taxon>Planctomycetia</taxon>
        <taxon>Planctomycetales</taxon>
        <taxon>Planctomycetaceae</taxon>
        <taxon>Fuerstiella</taxon>
    </lineage>
</organism>
<gene>
    <name evidence="1" type="ORF">Fuma_02767</name>
</gene>
<evidence type="ECO:0000313" key="2">
    <source>
        <dbReference type="Proteomes" id="UP000187735"/>
    </source>
</evidence>
<dbReference type="EMBL" id="CP017641">
    <property type="protein sequence ID" value="APZ93151.1"/>
    <property type="molecule type" value="Genomic_DNA"/>
</dbReference>
<sequence>MFFPLAWLQHEVGPLQQQFPNAALGINIPSVIQKTSMLRLQFTCGTLSAALDDAFENHELYGHFTGLGR</sequence>
<accession>A0A1P8WGE9</accession>
<dbReference type="KEGG" id="fmr:Fuma_02767"/>
<dbReference type="AlphaFoldDB" id="A0A1P8WGE9"/>
<reference evidence="1 2" key="1">
    <citation type="journal article" date="2016" name="Front. Microbiol.">
        <title>Fuerstia marisgermanicae gen. nov., sp. nov., an Unusual Member of the Phylum Planctomycetes from the German Wadden Sea.</title>
        <authorList>
            <person name="Kohn T."/>
            <person name="Heuer A."/>
            <person name="Jogler M."/>
            <person name="Vollmers J."/>
            <person name="Boedeker C."/>
            <person name="Bunk B."/>
            <person name="Rast P."/>
            <person name="Borchert D."/>
            <person name="Glockner I."/>
            <person name="Freese H.M."/>
            <person name="Klenk H.P."/>
            <person name="Overmann J."/>
            <person name="Kaster A.K."/>
            <person name="Rohde M."/>
            <person name="Wiegand S."/>
            <person name="Jogler C."/>
        </authorList>
    </citation>
    <scope>NUCLEOTIDE SEQUENCE [LARGE SCALE GENOMIC DNA]</scope>
    <source>
        <strain evidence="1 2">NH11</strain>
    </source>
</reference>
<protein>
    <submittedName>
        <fullName evidence="1">Uncharacterized protein</fullName>
    </submittedName>
</protein>
<dbReference type="Proteomes" id="UP000187735">
    <property type="component" value="Chromosome"/>
</dbReference>
<proteinExistence type="predicted"/>
<name>A0A1P8WGE9_9PLAN</name>
<keyword evidence="2" id="KW-1185">Reference proteome</keyword>